<dbReference type="EMBL" id="DVOR01000112">
    <property type="protein sequence ID" value="HIV09163.1"/>
    <property type="molecule type" value="Genomic_DNA"/>
</dbReference>
<evidence type="ECO:0008006" key="3">
    <source>
        <dbReference type="Google" id="ProtNLM"/>
    </source>
</evidence>
<evidence type="ECO:0000313" key="1">
    <source>
        <dbReference type="EMBL" id="HIV09163.1"/>
    </source>
</evidence>
<name>A0A9D1T3B6_9BACT</name>
<dbReference type="Pfam" id="PF13177">
    <property type="entry name" value="DNA_pol3_delta2"/>
    <property type="match status" value="1"/>
</dbReference>
<dbReference type="Gene3D" id="3.40.50.300">
    <property type="entry name" value="P-loop containing nucleotide triphosphate hydrolases"/>
    <property type="match status" value="1"/>
</dbReference>
<comment type="caution">
    <text evidence="1">The sequence shown here is derived from an EMBL/GenBank/DDBJ whole genome shotgun (WGS) entry which is preliminary data.</text>
</comment>
<accession>A0A9D1T3B6</accession>
<dbReference type="InterPro" id="IPR050238">
    <property type="entry name" value="DNA_Rep/Repair_Clamp_Loader"/>
</dbReference>
<gene>
    <name evidence="1" type="ORF">IAC79_03510</name>
</gene>
<organism evidence="1 2">
    <name type="scientific">Candidatus Spyradenecus faecavium</name>
    <dbReference type="NCBI Taxonomy" id="2840947"/>
    <lineage>
        <taxon>Bacteria</taxon>
        <taxon>Pseudomonadati</taxon>
        <taxon>Lentisphaerota</taxon>
        <taxon>Lentisphaeria</taxon>
        <taxon>Lentisphaerales</taxon>
        <taxon>Lentisphaeraceae</taxon>
        <taxon>Lentisphaeraceae incertae sedis</taxon>
        <taxon>Candidatus Spyradenecus</taxon>
    </lineage>
</organism>
<proteinExistence type="predicted"/>
<reference evidence="1" key="2">
    <citation type="journal article" date="2021" name="PeerJ">
        <title>Extensive microbial diversity within the chicken gut microbiome revealed by metagenomics and culture.</title>
        <authorList>
            <person name="Gilroy R."/>
            <person name="Ravi A."/>
            <person name="Getino M."/>
            <person name="Pursley I."/>
            <person name="Horton D.L."/>
            <person name="Alikhan N.F."/>
            <person name="Baker D."/>
            <person name="Gharbi K."/>
            <person name="Hall N."/>
            <person name="Watson M."/>
            <person name="Adriaenssens E.M."/>
            <person name="Foster-Nyarko E."/>
            <person name="Jarju S."/>
            <person name="Secka A."/>
            <person name="Antonio M."/>
            <person name="Oren A."/>
            <person name="Chaudhuri R.R."/>
            <person name="La Ragione R."/>
            <person name="Hildebrand F."/>
            <person name="Pallen M.J."/>
        </authorList>
    </citation>
    <scope>NUCLEOTIDE SEQUENCE</scope>
    <source>
        <strain evidence="1">35461</strain>
    </source>
</reference>
<dbReference type="PANTHER" id="PTHR11669:SF8">
    <property type="entry name" value="DNA POLYMERASE III SUBUNIT DELTA"/>
    <property type="match status" value="1"/>
</dbReference>
<dbReference type="PANTHER" id="PTHR11669">
    <property type="entry name" value="REPLICATION FACTOR C / DNA POLYMERASE III GAMMA-TAU SUBUNIT"/>
    <property type="match status" value="1"/>
</dbReference>
<dbReference type="AlphaFoldDB" id="A0A9D1T3B6"/>
<dbReference type="Proteomes" id="UP000886845">
    <property type="component" value="Unassembled WGS sequence"/>
</dbReference>
<dbReference type="SUPFAM" id="SSF52540">
    <property type="entry name" value="P-loop containing nucleoside triphosphate hydrolases"/>
    <property type="match status" value="1"/>
</dbReference>
<protein>
    <recommendedName>
        <fullName evidence="3">DNA polymerase III subunit delta</fullName>
    </recommendedName>
</protein>
<sequence length="308" mass="34120">MDAVRESLSRAFRAGRPAQGYVIVGPVRGEGRALAEWIGAQLLGDSPALAEHANPDMPWFEPEKVSRVISVAMMRERILPVAQQSALAGGWKVLVIVSADRLRPEAANAFLKTLEEPPPKTLFLLLTDAPGELLPTIVSRCQVINAGGVRRLDEPWRTQVLDLLADIDRKSVLLDTTRAETLCGLLAEMDARAEKEVRAEAKANTAVEEDADTLKALIGAKAKAWRNDLLLTLEQWMRDLVCLRATDGAADAPLAFPERREALLRRAQAHPLAKLNENLTMLETLALQLDRNIPPAQILPYWMDRFYL</sequence>
<dbReference type="GO" id="GO:0006261">
    <property type="term" value="P:DNA-templated DNA replication"/>
    <property type="evidence" value="ECO:0007669"/>
    <property type="project" value="TreeGrafter"/>
</dbReference>
<evidence type="ECO:0000313" key="2">
    <source>
        <dbReference type="Proteomes" id="UP000886845"/>
    </source>
</evidence>
<dbReference type="InterPro" id="IPR027417">
    <property type="entry name" value="P-loop_NTPase"/>
</dbReference>
<reference evidence="1" key="1">
    <citation type="submission" date="2020-10" db="EMBL/GenBank/DDBJ databases">
        <authorList>
            <person name="Gilroy R."/>
        </authorList>
    </citation>
    <scope>NUCLEOTIDE SEQUENCE</scope>
    <source>
        <strain evidence="1">35461</strain>
    </source>
</reference>